<dbReference type="AlphaFoldDB" id="A0A5C6CCY3"/>
<protein>
    <submittedName>
        <fullName evidence="1">Uncharacterized protein</fullName>
    </submittedName>
</protein>
<gene>
    <name evidence="1" type="ORF">Poly41_71640</name>
</gene>
<dbReference type="Proteomes" id="UP000319143">
    <property type="component" value="Unassembled WGS sequence"/>
</dbReference>
<sequence>MTPNVDLFWATTQPDDFDSALQVQSLFTGEKNRAGNVGAWPDGQDPHRIVGRSATSRRQNRFAGFAFDWLRVRPGAAGGNLQRYFGAVEHLRNLVFRTML</sequence>
<evidence type="ECO:0000313" key="1">
    <source>
        <dbReference type="EMBL" id="TWU21324.1"/>
    </source>
</evidence>
<reference evidence="1 2" key="1">
    <citation type="submission" date="2019-02" db="EMBL/GenBank/DDBJ databases">
        <title>Deep-cultivation of Planctomycetes and their phenomic and genomic characterization uncovers novel biology.</title>
        <authorList>
            <person name="Wiegand S."/>
            <person name="Jogler M."/>
            <person name="Boedeker C."/>
            <person name="Pinto D."/>
            <person name="Vollmers J."/>
            <person name="Rivas-Marin E."/>
            <person name="Kohn T."/>
            <person name="Peeters S.H."/>
            <person name="Heuer A."/>
            <person name="Rast P."/>
            <person name="Oberbeckmann S."/>
            <person name="Bunk B."/>
            <person name="Jeske O."/>
            <person name="Meyerdierks A."/>
            <person name="Storesund J.E."/>
            <person name="Kallscheuer N."/>
            <person name="Luecker S."/>
            <person name="Lage O.M."/>
            <person name="Pohl T."/>
            <person name="Merkel B.J."/>
            <person name="Hornburger P."/>
            <person name="Mueller R.-W."/>
            <person name="Bruemmer F."/>
            <person name="Labrenz M."/>
            <person name="Spormann A.M."/>
            <person name="Op Den Camp H."/>
            <person name="Overmann J."/>
            <person name="Amann R."/>
            <person name="Jetten M.S.M."/>
            <person name="Mascher T."/>
            <person name="Medema M.H."/>
            <person name="Devos D.P."/>
            <person name="Kaster A.-K."/>
            <person name="Ovreas L."/>
            <person name="Rohde M."/>
            <person name="Galperin M.Y."/>
            <person name="Jogler C."/>
        </authorList>
    </citation>
    <scope>NUCLEOTIDE SEQUENCE [LARGE SCALE GENOMIC DNA]</scope>
    <source>
        <strain evidence="1 2">Poly41</strain>
    </source>
</reference>
<evidence type="ECO:0000313" key="2">
    <source>
        <dbReference type="Proteomes" id="UP000319143"/>
    </source>
</evidence>
<organism evidence="1 2">
    <name type="scientific">Novipirellula artificiosorum</name>
    <dbReference type="NCBI Taxonomy" id="2528016"/>
    <lineage>
        <taxon>Bacteria</taxon>
        <taxon>Pseudomonadati</taxon>
        <taxon>Planctomycetota</taxon>
        <taxon>Planctomycetia</taxon>
        <taxon>Pirellulales</taxon>
        <taxon>Pirellulaceae</taxon>
        <taxon>Novipirellula</taxon>
    </lineage>
</organism>
<dbReference type="EMBL" id="SJPV01000058">
    <property type="protein sequence ID" value="TWU21324.1"/>
    <property type="molecule type" value="Genomic_DNA"/>
</dbReference>
<keyword evidence="2" id="KW-1185">Reference proteome</keyword>
<accession>A0A5C6CCY3</accession>
<name>A0A5C6CCY3_9BACT</name>
<comment type="caution">
    <text evidence="1">The sequence shown here is derived from an EMBL/GenBank/DDBJ whole genome shotgun (WGS) entry which is preliminary data.</text>
</comment>
<proteinExistence type="predicted"/>